<sequence>MTRGAPRGPPVAAARHNNLTGRLLGGRVLLLTNIVRIDRLPWAAPPLGAAAAHGARGVPACAPRVPRPINSRLGTARGVAAARRQIRA</sequence>
<dbReference type="Proteomes" id="UP000324222">
    <property type="component" value="Unassembled WGS sequence"/>
</dbReference>
<reference evidence="1 2" key="1">
    <citation type="submission" date="2019-05" db="EMBL/GenBank/DDBJ databases">
        <title>Another draft genome of Portunus trituberculatus and its Hox gene families provides insights of decapod evolution.</title>
        <authorList>
            <person name="Jeong J.-H."/>
            <person name="Song I."/>
            <person name="Kim S."/>
            <person name="Choi T."/>
            <person name="Kim D."/>
            <person name="Ryu S."/>
            <person name="Kim W."/>
        </authorList>
    </citation>
    <scope>NUCLEOTIDE SEQUENCE [LARGE SCALE GENOMIC DNA]</scope>
    <source>
        <tissue evidence="1">Muscle</tissue>
    </source>
</reference>
<comment type="caution">
    <text evidence="1">The sequence shown here is derived from an EMBL/GenBank/DDBJ whole genome shotgun (WGS) entry which is preliminary data.</text>
</comment>
<dbReference type="EMBL" id="VSRR010004437">
    <property type="protein sequence ID" value="MPC39676.1"/>
    <property type="molecule type" value="Genomic_DNA"/>
</dbReference>
<organism evidence="1 2">
    <name type="scientific">Portunus trituberculatus</name>
    <name type="common">Swimming crab</name>
    <name type="synonym">Neptunus trituberculatus</name>
    <dbReference type="NCBI Taxonomy" id="210409"/>
    <lineage>
        <taxon>Eukaryota</taxon>
        <taxon>Metazoa</taxon>
        <taxon>Ecdysozoa</taxon>
        <taxon>Arthropoda</taxon>
        <taxon>Crustacea</taxon>
        <taxon>Multicrustacea</taxon>
        <taxon>Malacostraca</taxon>
        <taxon>Eumalacostraca</taxon>
        <taxon>Eucarida</taxon>
        <taxon>Decapoda</taxon>
        <taxon>Pleocyemata</taxon>
        <taxon>Brachyura</taxon>
        <taxon>Eubrachyura</taxon>
        <taxon>Portunoidea</taxon>
        <taxon>Portunidae</taxon>
        <taxon>Portuninae</taxon>
        <taxon>Portunus</taxon>
    </lineage>
</organism>
<evidence type="ECO:0000313" key="1">
    <source>
        <dbReference type="EMBL" id="MPC39676.1"/>
    </source>
</evidence>
<gene>
    <name evidence="1" type="ORF">E2C01_033220</name>
</gene>
<name>A0A5B7F2V8_PORTR</name>
<accession>A0A5B7F2V8</accession>
<protein>
    <submittedName>
        <fullName evidence="1">Uncharacterized protein</fullName>
    </submittedName>
</protein>
<dbReference type="AlphaFoldDB" id="A0A5B7F2V8"/>
<evidence type="ECO:0000313" key="2">
    <source>
        <dbReference type="Proteomes" id="UP000324222"/>
    </source>
</evidence>
<proteinExistence type="predicted"/>
<keyword evidence="2" id="KW-1185">Reference proteome</keyword>